<dbReference type="EC" id="4.2.3.1" evidence="4"/>
<feature type="modified residue" description="N6-(pyridoxal phosphate)lysine" evidence="5">
    <location>
        <position position="167"/>
    </location>
</feature>
<dbReference type="PATRIC" id="fig|537010.4.peg.2708"/>
<gene>
    <name evidence="8" type="ORF">HMPREF0322_02883</name>
</gene>
<dbReference type="Proteomes" id="UP000004416">
    <property type="component" value="Unassembled WGS sequence"/>
</dbReference>
<evidence type="ECO:0000259" key="7">
    <source>
        <dbReference type="Pfam" id="PF14821"/>
    </source>
</evidence>
<evidence type="ECO:0000256" key="1">
    <source>
        <dbReference type="ARBA" id="ARBA00001933"/>
    </source>
</evidence>
<dbReference type="GO" id="GO:0005737">
    <property type="term" value="C:cytoplasm"/>
    <property type="evidence" value="ECO:0007669"/>
    <property type="project" value="TreeGrafter"/>
</dbReference>
<evidence type="ECO:0000259" key="6">
    <source>
        <dbReference type="Pfam" id="PF00291"/>
    </source>
</evidence>
<evidence type="ECO:0000256" key="4">
    <source>
        <dbReference type="NCBIfam" id="TIGR00260"/>
    </source>
</evidence>
<dbReference type="PANTHER" id="PTHR43515:SF1">
    <property type="entry name" value="THREONINE SYNTHASE-LIKE 1"/>
    <property type="match status" value="1"/>
</dbReference>
<dbReference type="InterPro" id="IPR036052">
    <property type="entry name" value="TrpB-like_PALP_sf"/>
</dbReference>
<dbReference type="Pfam" id="PF00291">
    <property type="entry name" value="PALP"/>
    <property type="match status" value="1"/>
</dbReference>
<dbReference type="GO" id="GO:0009088">
    <property type="term" value="P:threonine biosynthetic process"/>
    <property type="evidence" value="ECO:0007669"/>
    <property type="project" value="UniProtKB-UniRule"/>
</dbReference>
<protein>
    <recommendedName>
        <fullName evidence="4">Threonine synthase</fullName>
        <ecNumber evidence="4">4.2.3.1</ecNumber>
    </recommendedName>
</protein>
<comment type="similarity">
    <text evidence="2">Belongs to the threonine synthase family.</text>
</comment>
<feature type="domain" description="Threonine synthase N-terminal" evidence="7">
    <location>
        <begin position="62"/>
        <end position="126"/>
    </location>
</feature>
<evidence type="ECO:0000256" key="2">
    <source>
        <dbReference type="ARBA" id="ARBA00005517"/>
    </source>
</evidence>
<keyword evidence="3 5" id="KW-0663">Pyridoxal phosphate</keyword>
<dbReference type="InterPro" id="IPR001926">
    <property type="entry name" value="TrpB-like_PALP"/>
</dbReference>
<reference evidence="8 9" key="1">
    <citation type="submission" date="2011-08" db="EMBL/GenBank/DDBJ databases">
        <authorList>
            <person name="Weinstock G."/>
            <person name="Sodergren E."/>
            <person name="Clifton S."/>
            <person name="Fulton L."/>
            <person name="Fulton B."/>
            <person name="Courtney L."/>
            <person name="Fronick C."/>
            <person name="Harrison M."/>
            <person name="Strong C."/>
            <person name="Farmer C."/>
            <person name="Delahaunty K."/>
            <person name="Markovic C."/>
            <person name="Hall O."/>
            <person name="Minx P."/>
            <person name="Tomlinson C."/>
            <person name="Mitreva M."/>
            <person name="Hou S."/>
            <person name="Chen J."/>
            <person name="Wollam A."/>
            <person name="Pepin K.H."/>
            <person name="Johnson M."/>
            <person name="Bhonagiri V."/>
            <person name="Zhang X."/>
            <person name="Suruliraj S."/>
            <person name="Warren W."/>
            <person name="Chinwalla A."/>
            <person name="Mardis E.R."/>
            <person name="Wilson R.K."/>
        </authorList>
    </citation>
    <scope>NUCLEOTIDE SEQUENCE [LARGE SCALE GENOMIC DNA]</scope>
    <source>
        <strain evidence="8 9">DP7</strain>
    </source>
</reference>
<dbReference type="Gene3D" id="3.90.1380.10">
    <property type="entry name" value="Threonine synthase, N-terminal domain"/>
    <property type="match status" value="1"/>
</dbReference>
<evidence type="ECO:0000313" key="9">
    <source>
        <dbReference type="Proteomes" id="UP000004416"/>
    </source>
</evidence>
<dbReference type="InterPro" id="IPR029144">
    <property type="entry name" value="Thr_synth_N"/>
</dbReference>
<dbReference type="Pfam" id="PF14821">
    <property type="entry name" value="Thr_synth_N"/>
    <property type="match status" value="1"/>
</dbReference>
<dbReference type="InterPro" id="IPR037158">
    <property type="entry name" value="Thr_synth_N_sf"/>
</dbReference>
<dbReference type="SUPFAM" id="SSF53686">
    <property type="entry name" value="Tryptophan synthase beta subunit-like PLP-dependent enzymes"/>
    <property type="match status" value="1"/>
</dbReference>
<dbReference type="Gene3D" id="3.40.50.1100">
    <property type="match status" value="2"/>
</dbReference>
<evidence type="ECO:0000313" key="8">
    <source>
        <dbReference type="EMBL" id="EHL06487.1"/>
    </source>
</evidence>
<feature type="domain" description="Tryptophan synthase beta chain-like PALP" evidence="6">
    <location>
        <begin position="159"/>
        <end position="463"/>
    </location>
</feature>
<dbReference type="HOGENOM" id="CLU_015170_3_1_9"/>
<comment type="caution">
    <text evidence="8">The sequence shown here is derived from an EMBL/GenBank/DDBJ whole genome shotgun (WGS) entry which is preliminary data.</text>
</comment>
<evidence type="ECO:0000256" key="5">
    <source>
        <dbReference type="PIRSR" id="PIRSR604450-51"/>
    </source>
</evidence>
<dbReference type="GO" id="GO:0004795">
    <property type="term" value="F:threonine synthase activity"/>
    <property type="evidence" value="ECO:0007669"/>
    <property type="project" value="UniProtKB-UniRule"/>
</dbReference>
<dbReference type="EMBL" id="AFZX01000071">
    <property type="protein sequence ID" value="EHL06487.1"/>
    <property type="molecule type" value="Genomic_DNA"/>
</dbReference>
<dbReference type="NCBIfam" id="TIGR00260">
    <property type="entry name" value="thrC"/>
    <property type="match status" value="1"/>
</dbReference>
<evidence type="ECO:0000256" key="3">
    <source>
        <dbReference type="ARBA" id="ARBA00022898"/>
    </source>
</evidence>
<dbReference type="CDD" id="cd01560">
    <property type="entry name" value="Thr-synth_2"/>
    <property type="match status" value="1"/>
</dbReference>
<accession>G9XPI8</accession>
<organism evidence="8 9">
    <name type="scientific">Desulfitobacterium hafniense DP7</name>
    <dbReference type="NCBI Taxonomy" id="537010"/>
    <lineage>
        <taxon>Bacteria</taxon>
        <taxon>Bacillati</taxon>
        <taxon>Bacillota</taxon>
        <taxon>Clostridia</taxon>
        <taxon>Eubacteriales</taxon>
        <taxon>Desulfitobacteriaceae</taxon>
        <taxon>Desulfitobacterium</taxon>
    </lineage>
</organism>
<dbReference type="InterPro" id="IPR004450">
    <property type="entry name" value="Thr_synthase-like"/>
</dbReference>
<sequence>MTLIGAPLFFRVCLKVNSTEESFLPVTFENDFKKIWYTGEGKISISGEYNSDNVLGSECMLYESTRGNFPDQTGKEAIALGMVPVGGLFVPKELPQIHWEEVRGISYPELAQLIFKRYLPDFPEEKCVETSKIYTDGVFDSDNPAPLVNVGDMGILELWHGPTAAFKDMALQALPHLLGESMQVLTHTDKVLILVATSGDTGKAALEGFKNVEGTEIMVFYPEHGVSTVQEQQMTTTDGVNTKVVPVVGNFDQCQSAVKEIFGNPDLREKFKEQGIAFSSANSINWGRLLPQIIYYYWAYLQGVESQRIRPGEKMNVVVPTGNFGNILAAYYAKEMGLPIHQLICASNENNVLTDFFSQGVYNRKRPFFVTSSPSMDILISSNFERFLYEVSGRDGSKVGKWYDDLQALGEFTVDSDTLAKARKAVIAGWAGEADVLAVIQSVYKEHAYVLDPHTAVAVKVYQDYLRESGDNTFTMIASTASPFKFAKTVLEGIDADALEDDEWANLRKLREITGWSIPKGLQGLEDKETFGLEPVQPEEIPELIQKVYIPNR</sequence>
<proteinExistence type="inferred from homology"/>
<dbReference type="PANTHER" id="PTHR43515">
    <property type="entry name" value="THREONINE SYNTHASE-LIKE 1"/>
    <property type="match status" value="1"/>
</dbReference>
<comment type="cofactor">
    <cofactor evidence="1 5">
        <name>pyridoxal 5'-phosphate</name>
        <dbReference type="ChEBI" id="CHEBI:597326"/>
    </cofactor>
</comment>
<name>G9XPI8_DESHA</name>
<dbReference type="AlphaFoldDB" id="G9XPI8"/>